<dbReference type="EMBL" id="CM029042">
    <property type="protein sequence ID" value="KAG2620729.1"/>
    <property type="molecule type" value="Genomic_DNA"/>
</dbReference>
<evidence type="ECO:0000313" key="2">
    <source>
        <dbReference type="Proteomes" id="UP000823388"/>
    </source>
</evidence>
<sequence length="41" mass="4475">MHTHAHPSCSSTTDAASNFKSIGQTSQLDASFKVILRRSKQ</sequence>
<reference evidence="1" key="1">
    <citation type="submission" date="2020-05" db="EMBL/GenBank/DDBJ databases">
        <title>WGS assembly of Panicum virgatum.</title>
        <authorList>
            <person name="Lovell J.T."/>
            <person name="Jenkins J."/>
            <person name="Shu S."/>
            <person name="Juenger T.E."/>
            <person name="Schmutz J."/>
        </authorList>
    </citation>
    <scope>NUCLEOTIDE SEQUENCE</scope>
    <source>
        <strain evidence="1">AP13</strain>
    </source>
</reference>
<dbReference type="AlphaFoldDB" id="A0A8T0UJM2"/>
<accession>A0A8T0UJM2</accession>
<dbReference type="Proteomes" id="UP000823388">
    <property type="component" value="Chromosome 3N"/>
</dbReference>
<evidence type="ECO:0000313" key="1">
    <source>
        <dbReference type="EMBL" id="KAG2620729.1"/>
    </source>
</evidence>
<keyword evidence="2" id="KW-1185">Reference proteome</keyword>
<proteinExistence type="predicted"/>
<protein>
    <submittedName>
        <fullName evidence="1">Uncharacterized protein</fullName>
    </submittedName>
</protein>
<comment type="caution">
    <text evidence="1">The sequence shown here is derived from an EMBL/GenBank/DDBJ whole genome shotgun (WGS) entry which is preliminary data.</text>
</comment>
<gene>
    <name evidence="1" type="ORF">PVAP13_3NG213326</name>
</gene>
<name>A0A8T0UJM2_PANVG</name>
<organism evidence="1 2">
    <name type="scientific">Panicum virgatum</name>
    <name type="common">Blackwell switchgrass</name>
    <dbReference type="NCBI Taxonomy" id="38727"/>
    <lineage>
        <taxon>Eukaryota</taxon>
        <taxon>Viridiplantae</taxon>
        <taxon>Streptophyta</taxon>
        <taxon>Embryophyta</taxon>
        <taxon>Tracheophyta</taxon>
        <taxon>Spermatophyta</taxon>
        <taxon>Magnoliopsida</taxon>
        <taxon>Liliopsida</taxon>
        <taxon>Poales</taxon>
        <taxon>Poaceae</taxon>
        <taxon>PACMAD clade</taxon>
        <taxon>Panicoideae</taxon>
        <taxon>Panicodae</taxon>
        <taxon>Paniceae</taxon>
        <taxon>Panicinae</taxon>
        <taxon>Panicum</taxon>
        <taxon>Panicum sect. Hiantes</taxon>
    </lineage>
</organism>